<dbReference type="SMART" id="SM00663">
    <property type="entry name" value="RPOLA_N"/>
    <property type="match status" value="1"/>
</dbReference>
<feature type="binding site" evidence="7">
    <location>
        <position position="66"/>
    </location>
    <ligand>
        <name>Zn(2+)</name>
        <dbReference type="ChEBI" id="CHEBI:29105"/>
        <label>1</label>
    </ligand>
</feature>
<accession>A0A285NN72</accession>
<dbReference type="PANTHER" id="PTHR19376">
    <property type="entry name" value="DNA-DIRECTED RNA POLYMERASE"/>
    <property type="match status" value="1"/>
</dbReference>
<feature type="binding site" evidence="7">
    <location>
        <position position="1017"/>
    </location>
    <ligand>
        <name>Zn(2+)</name>
        <dbReference type="ChEBI" id="CHEBI:29105"/>
        <label>2</label>
    </ligand>
</feature>
<evidence type="ECO:0000313" key="10">
    <source>
        <dbReference type="EMBL" id="SNZ10899.1"/>
    </source>
</evidence>
<evidence type="ECO:0000256" key="6">
    <source>
        <dbReference type="ARBA" id="ARBA00048552"/>
    </source>
</evidence>
<dbReference type="InterPro" id="IPR007083">
    <property type="entry name" value="RNA_pol_Rpb1_4"/>
</dbReference>
<feature type="binding site" evidence="7">
    <location>
        <position position="610"/>
    </location>
    <ligand>
        <name>Mg(2+)</name>
        <dbReference type="ChEBI" id="CHEBI:18420"/>
    </ligand>
</feature>
<comment type="subunit">
    <text evidence="7">The RNAP catalytic core consists of 2 alpha, 1 beta, 1 beta' and 1 omega subunit. When a sigma factor is associated with the core the holoenzyme is formed, which can initiate transcription.</text>
</comment>
<evidence type="ECO:0000256" key="5">
    <source>
        <dbReference type="ARBA" id="ARBA00023163"/>
    </source>
</evidence>
<dbReference type="PANTHER" id="PTHR19376:SF54">
    <property type="entry name" value="DNA-DIRECTED RNA POLYMERASE SUBUNIT BETA"/>
    <property type="match status" value="1"/>
</dbReference>
<dbReference type="HAMAP" id="MF_01322">
    <property type="entry name" value="RNApol_bact_RpoC"/>
    <property type="match status" value="1"/>
</dbReference>
<evidence type="ECO:0000256" key="2">
    <source>
        <dbReference type="ARBA" id="ARBA00022679"/>
    </source>
</evidence>
<dbReference type="GO" id="GO:0008270">
    <property type="term" value="F:zinc ion binding"/>
    <property type="evidence" value="ECO:0007669"/>
    <property type="project" value="UniProtKB-UniRule"/>
</dbReference>
<evidence type="ECO:0000256" key="3">
    <source>
        <dbReference type="ARBA" id="ARBA00022695"/>
    </source>
</evidence>
<comment type="catalytic activity">
    <reaction evidence="6 7 8">
        <text>RNA(n) + a ribonucleoside 5'-triphosphate = RNA(n+1) + diphosphate</text>
        <dbReference type="Rhea" id="RHEA:21248"/>
        <dbReference type="Rhea" id="RHEA-COMP:14527"/>
        <dbReference type="Rhea" id="RHEA-COMP:17342"/>
        <dbReference type="ChEBI" id="CHEBI:33019"/>
        <dbReference type="ChEBI" id="CHEBI:61557"/>
        <dbReference type="ChEBI" id="CHEBI:140395"/>
        <dbReference type="EC" id="2.7.7.6"/>
    </reaction>
</comment>
<dbReference type="InterPro" id="IPR042102">
    <property type="entry name" value="RNA_pol_Rpb1_3_sf"/>
</dbReference>
<dbReference type="Pfam" id="PF00623">
    <property type="entry name" value="RNA_pol_Rpb1_2"/>
    <property type="match status" value="1"/>
</dbReference>
<evidence type="ECO:0000259" key="9">
    <source>
        <dbReference type="SMART" id="SM00663"/>
    </source>
</evidence>
<evidence type="ECO:0000256" key="1">
    <source>
        <dbReference type="ARBA" id="ARBA00022478"/>
    </source>
</evidence>
<dbReference type="InterPro" id="IPR012754">
    <property type="entry name" value="DNA-dir_RpoC_beta_prime_bact"/>
</dbReference>
<dbReference type="Gene3D" id="1.10.1790.20">
    <property type="match status" value="1"/>
</dbReference>
<dbReference type="InterPro" id="IPR044893">
    <property type="entry name" value="RNA_pol_Rpb1_clamp_domain"/>
</dbReference>
<dbReference type="Pfam" id="PF05000">
    <property type="entry name" value="RNA_pol_Rpb1_4"/>
    <property type="match status" value="1"/>
</dbReference>
<dbReference type="Pfam" id="PF04997">
    <property type="entry name" value="RNA_pol_Rpb1_1"/>
    <property type="match status" value="1"/>
</dbReference>
<reference evidence="11" key="1">
    <citation type="submission" date="2017-09" db="EMBL/GenBank/DDBJ databases">
        <authorList>
            <person name="Varghese N."/>
            <person name="Submissions S."/>
        </authorList>
    </citation>
    <scope>NUCLEOTIDE SEQUENCE [LARGE SCALE GENOMIC DNA]</scope>
    <source>
        <strain evidence="11">DSM 15103</strain>
    </source>
</reference>
<dbReference type="GO" id="GO:0000287">
    <property type="term" value="F:magnesium ion binding"/>
    <property type="evidence" value="ECO:0007669"/>
    <property type="project" value="UniProtKB-UniRule"/>
</dbReference>
<keyword evidence="5 7" id="KW-0804">Transcription</keyword>
<dbReference type="Gene3D" id="2.40.40.20">
    <property type="match status" value="1"/>
</dbReference>
<feature type="binding site" evidence="7">
    <location>
        <position position="1024"/>
    </location>
    <ligand>
        <name>Zn(2+)</name>
        <dbReference type="ChEBI" id="CHEBI:29105"/>
        <label>2</label>
    </ligand>
</feature>
<dbReference type="NCBIfam" id="TIGR02386">
    <property type="entry name" value="rpoC_TIGR"/>
    <property type="match status" value="1"/>
</dbReference>
<organism evidence="10 11">
    <name type="scientific">Persephonella hydrogeniphila</name>
    <dbReference type="NCBI Taxonomy" id="198703"/>
    <lineage>
        <taxon>Bacteria</taxon>
        <taxon>Pseudomonadati</taxon>
        <taxon>Aquificota</taxon>
        <taxon>Aquificia</taxon>
        <taxon>Aquificales</taxon>
        <taxon>Hydrogenothermaceae</taxon>
        <taxon>Persephonella</taxon>
    </lineage>
</organism>
<dbReference type="Proteomes" id="UP000219036">
    <property type="component" value="Unassembled WGS sequence"/>
</dbReference>
<dbReference type="Gene3D" id="4.10.860.120">
    <property type="entry name" value="RNA polymerase II, clamp domain"/>
    <property type="match status" value="1"/>
</dbReference>
<comment type="function">
    <text evidence="7 8">DNA-dependent RNA polymerase catalyzes the transcription of DNA into RNA using the four ribonucleoside triphosphates as substrates.</text>
</comment>
<feature type="binding site" evidence="7">
    <location>
        <position position="81"/>
    </location>
    <ligand>
        <name>Zn(2+)</name>
        <dbReference type="ChEBI" id="CHEBI:29105"/>
        <label>1</label>
    </ligand>
</feature>
<keyword evidence="7" id="KW-0460">Magnesium</keyword>
<dbReference type="Pfam" id="PF04983">
    <property type="entry name" value="RNA_pol_Rpb1_3"/>
    <property type="match status" value="1"/>
</dbReference>
<name>A0A285NN72_9AQUI</name>
<feature type="binding site" evidence="7">
    <location>
        <position position="606"/>
    </location>
    <ligand>
        <name>Mg(2+)</name>
        <dbReference type="ChEBI" id="CHEBI:18420"/>
    </ligand>
</feature>
<evidence type="ECO:0000256" key="7">
    <source>
        <dbReference type="HAMAP-Rule" id="MF_01322"/>
    </source>
</evidence>
<dbReference type="Gene3D" id="2.40.50.100">
    <property type="match status" value="4"/>
</dbReference>
<protein>
    <recommendedName>
        <fullName evidence="7">DNA-directed RNA polymerase subunit beta'</fullName>
        <shortName evidence="7">RNAP subunit beta'</shortName>
        <ecNumber evidence="7">2.7.7.6</ecNumber>
    </recommendedName>
    <alternativeName>
        <fullName evidence="7">RNA polymerase subunit beta'</fullName>
    </alternativeName>
    <alternativeName>
        <fullName evidence="7">Transcriptase subunit beta'</fullName>
    </alternativeName>
</protein>
<feature type="binding site" evidence="7">
    <location>
        <position position="943"/>
    </location>
    <ligand>
        <name>Zn(2+)</name>
        <dbReference type="ChEBI" id="CHEBI:29105"/>
        <label>2</label>
    </ligand>
</feature>
<dbReference type="InterPro" id="IPR007081">
    <property type="entry name" value="RNA_pol_Rpb1_5"/>
</dbReference>
<keyword evidence="3 7" id="KW-0548">Nucleotidyltransferase</keyword>
<evidence type="ECO:0000256" key="8">
    <source>
        <dbReference type="RuleBase" id="RU004279"/>
    </source>
</evidence>
<keyword evidence="2 7" id="KW-0808">Transferase</keyword>
<feature type="domain" description="RNA polymerase N-terminal" evidence="9">
    <location>
        <begin position="382"/>
        <end position="660"/>
    </location>
</feature>
<sequence>MIEENKAKGLMPFESIRLSLASPERIREWSHGEVKKPETLNYRTLKPEKDGLFCAKIFGPVKDYECLCGKYKKKKYEGTICDRCGVEVTRSDVRRERFGHIELASPVAHIWYLKSTPSKIGNLLGLTSRDIERVIYFESYLIVEHPEEEEEEAFENDPNTIPLMDGALTKYVKLYVKSEEEFREAYEYEHSEKYEYGMGAEKVKDILSRLDLEAYANKLRKEMKSYAIGFDELGPEFKQSQERLYKKVITEIARRFSEVGLKFGETIPTDKEIDAVLTKEYYLIIDPKDTPLLKGQIVHEEELKDLIAQYGEDGFVYDKGPSALEKLYKDYREEHPDIPIFEVIKDSVRQTILKEVAEQKLKKLVRRLRLIEGFIKSGNRPEWMILDVIPVIPPDLRPLIPLDGGRFATSDLNDLYRRVINRNNRLKRLIELDAPEIIIRNEKRMLQEAVDALIDNGRRGRIVTQNNRPLKSLSDSLRGKQGRFRQNLLGKRVDYSGRSVIVVGPELEMHQCGLPKIMALELFKPFIYRRLEEKGYATSIKNAKRMVQEKAPEVWECLEEVVKQHPVLLNRAPTLHRMSVQAFEPVLVEGKAIKLHPLVCPPFNADFDGDQMAVHVPLSVEAQIESYVLMLSTQNILSPAHGKPITMPSQDIILGAYYMTQVVEGSKGEGKLFANEDEAILAYDLGKVDLLAKIKVRKDGEIVETTVGRLIFNKVLPEGFRFVNEPLDKKKISKLISEIYEQFGNEITAQTLDKLKELGFEYAAKAGVSISADDLVVPKNKWEIIRKAEEEAEKVWKQYVDGIITKGERHNKIIDIWSQTTNEVTRLLFEELEKTERIENGKKYPGIFNPIYMMALSGARGNRDQIRQLAGMRGLMAKHSGEFIETPIRSNFKEGLTIVEYFISTYGTRKGLADTALKTAVAGYLTRRLVDVAQDVIITNDDCGTLNGLDVSAIIEGGEIVVPLKDRIVGRYAAEDIYDPYTEELIVAAGEEIDEDKAQAIENAGIEEVKIRSVLTCEQKRGVCAKCYGRDLSQKKLVDIGEAVGIIAAQSIGEPGTQLTMRTFHIGGAATAKAVQTKHVASVEGTVKLLNVKTVTDKEGKVLVINRDGAIKILDEEGKIKERFPVPYGGILKVKDGQKVKPGDVLVEWDPFSIPIIAEKSGTLELRDVILDVTLREERDNITGKTIMDISFMRPKDAVLHTPRMVVKGEDGKEYSYDLPVNTIIMLSRNDLETKWDRCLACSEAEEADVYHNYLQVKPGYKVQAGDIIAKIPRETAKVRDIVGGLPRVEELLEAREPKNKAIVSEIDGIVRIYEDAEDIIVYNPITGQSATYDVPKDALVLVKNGQHVNEGQMLTDDGSVKAEFEGIVRLKSKGVKVIVFNKDTGLQREYSIAKGKFIIVKDGETVKAGDPLTDGTPNPHDILRIMGPEELAKFLVKEVQMVYRMQGVEINDKHFEVIIRQILRKVKIVDPGDSRFLLNEIVDKVDLDEEIQRIIEEGGKPPKAEPVLVGITKASLSTRSWISAASFQETTRVLADAAVEGKEDKLEGLKENVIIGNIVPAGTGIRQYAEIEAIIPREEIEKLSE</sequence>
<dbReference type="CDD" id="cd02655">
    <property type="entry name" value="RNAP_beta'_C"/>
    <property type="match status" value="1"/>
</dbReference>
<comment type="similarity">
    <text evidence="7 8">Belongs to the RNA polymerase beta' chain family.</text>
</comment>
<keyword evidence="11" id="KW-1185">Reference proteome</keyword>
<comment type="cofactor">
    <cofactor evidence="7">
        <name>Mg(2+)</name>
        <dbReference type="ChEBI" id="CHEBI:18420"/>
    </cofactor>
    <text evidence="7">Binds 1 Mg(2+) ion per subunit.</text>
</comment>
<dbReference type="InterPro" id="IPR006592">
    <property type="entry name" value="RNA_pol_N"/>
</dbReference>
<dbReference type="Pfam" id="PF04998">
    <property type="entry name" value="RNA_pol_Rpb1_5"/>
    <property type="match status" value="1"/>
</dbReference>
<dbReference type="EMBL" id="OBEI01000012">
    <property type="protein sequence ID" value="SNZ10899.1"/>
    <property type="molecule type" value="Genomic_DNA"/>
</dbReference>
<evidence type="ECO:0000313" key="11">
    <source>
        <dbReference type="Proteomes" id="UP000219036"/>
    </source>
</evidence>
<dbReference type="InterPro" id="IPR000722">
    <property type="entry name" value="RNA_pol_asu"/>
</dbReference>
<dbReference type="Gene3D" id="1.10.132.30">
    <property type="match status" value="1"/>
</dbReference>
<dbReference type="Gene3D" id="1.10.150.390">
    <property type="match status" value="1"/>
</dbReference>
<evidence type="ECO:0000256" key="4">
    <source>
        <dbReference type="ARBA" id="ARBA00022723"/>
    </source>
</evidence>
<dbReference type="GO" id="GO:0003677">
    <property type="term" value="F:DNA binding"/>
    <property type="evidence" value="ECO:0007669"/>
    <property type="project" value="UniProtKB-UniRule"/>
</dbReference>
<dbReference type="GO" id="GO:0000428">
    <property type="term" value="C:DNA-directed RNA polymerase complex"/>
    <property type="evidence" value="ECO:0007669"/>
    <property type="project" value="UniProtKB-KW"/>
</dbReference>
<feature type="binding site" evidence="7">
    <location>
        <position position="68"/>
    </location>
    <ligand>
        <name>Zn(2+)</name>
        <dbReference type="ChEBI" id="CHEBI:29105"/>
        <label>1</label>
    </ligand>
</feature>
<dbReference type="Gene3D" id="1.10.40.90">
    <property type="match status" value="1"/>
</dbReference>
<feature type="binding site" evidence="7">
    <location>
        <position position="84"/>
    </location>
    <ligand>
        <name>Zn(2+)</name>
        <dbReference type="ChEBI" id="CHEBI:29105"/>
        <label>1</label>
    </ligand>
</feature>
<dbReference type="CDD" id="cd01609">
    <property type="entry name" value="RNAP_beta'_N"/>
    <property type="match status" value="1"/>
</dbReference>
<dbReference type="Gene3D" id="1.10.274.100">
    <property type="entry name" value="RNA polymerase Rpb1, domain 3"/>
    <property type="match status" value="2"/>
</dbReference>
<dbReference type="GO" id="GO:0006351">
    <property type="term" value="P:DNA-templated transcription"/>
    <property type="evidence" value="ECO:0007669"/>
    <property type="project" value="UniProtKB-UniRule"/>
</dbReference>
<dbReference type="InterPro" id="IPR038120">
    <property type="entry name" value="Rpb1_funnel_sf"/>
</dbReference>
<feature type="binding site" evidence="7">
    <location>
        <position position="1027"/>
    </location>
    <ligand>
        <name>Zn(2+)</name>
        <dbReference type="ChEBI" id="CHEBI:29105"/>
        <label>2</label>
    </ligand>
</feature>
<dbReference type="SUPFAM" id="SSF64484">
    <property type="entry name" value="beta and beta-prime subunits of DNA dependent RNA-polymerase"/>
    <property type="match status" value="1"/>
</dbReference>
<dbReference type="GO" id="GO:0003899">
    <property type="term" value="F:DNA-directed RNA polymerase activity"/>
    <property type="evidence" value="ECO:0007669"/>
    <property type="project" value="UniProtKB-UniRule"/>
</dbReference>
<dbReference type="InterPro" id="IPR007066">
    <property type="entry name" value="RNA_pol_Rpb1_3"/>
</dbReference>
<comment type="cofactor">
    <cofactor evidence="7">
        <name>Zn(2+)</name>
        <dbReference type="ChEBI" id="CHEBI:29105"/>
    </cofactor>
    <text evidence="7">Binds 2 Zn(2+) ions per subunit.</text>
</comment>
<keyword evidence="4 7" id="KW-0479">Metal-binding</keyword>
<feature type="binding site" evidence="7">
    <location>
        <position position="608"/>
    </location>
    <ligand>
        <name>Mg(2+)</name>
        <dbReference type="ChEBI" id="CHEBI:18420"/>
    </ligand>
</feature>
<gene>
    <name evidence="7" type="primary">rpoC</name>
    <name evidence="10" type="ORF">SAMN06265182_1955</name>
</gene>
<dbReference type="InterPro" id="IPR007080">
    <property type="entry name" value="RNA_pol_Rpb1_1"/>
</dbReference>
<keyword evidence="7" id="KW-0862">Zinc</keyword>
<dbReference type="EC" id="2.7.7.6" evidence="7"/>
<proteinExistence type="inferred from homology"/>
<keyword evidence="1 7" id="KW-0240">DNA-directed RNA polymerase</keyword>
<dbReference type="InterPro" id="IPR045867">
    <property type="entry name" value="DNA-dir_RpoC_beta_prime"/>
</dbReference>